<reference evidence="2" key="1">
    <citation type="submission" date="2022-10" db="EMBL/GenBank/DDBJ databases">
        <title>Fusarium specimens isolated from Avocado Roots.</title>
        <authorList>
            <person name="Stajich J."/>
            <person name="Roper C."/>
            <person name="Heimlech-Rivalta G."/>
        </authorList>
    </citation>
    <scope>NUCLEOTIDE SEQUENCE</scope>
    <source>
        <strain evidence="2">CF00143</strain>
    </source>
</reference>
<keyword evidence="3" id="KW-1185">Reference proteome</keyword>
<dbReference type="GO" id="GO:0003824">
    <property type="term" value="F:catalytic activity"/>
    <property type="evidence" value="ECO:0007669"/>
    <property type="project" value="InterPro"/>
</dbReference>
<evidence type="ECO:0000313" key="3">
    <source>
        <dbReference type="Proteomes" id="UP001152130"/>
    </source>
</evidence>
<evidence type="ECO:0000259" key="1">
    <source>
        <dbReference type="Pfam" id="PF00561"/>
    </source>
</evidence>
<protein>
    <recommendedName>
        <fullName evidence="1">AB hydrolase-1 domain-containing protein</fullName>
    </recommendedName>
</protein>
<evidence type="ECO:0000313" key="2">
    <source>
        <dbReference type="EMBL" id="KAJ4020422.1"/>
    </source>
</evidence>
<dbReference type="EMBL" id="JAPDHF010000003">
    <property type="protein sequence ID" value="KAJ4020422.1"/>
    <property type="molecule type" value="Genomic_DNA"/>
</dbReference>
<accession>A0A9W8UE21</accession>
<dbReference type="PRINTS" id="PR00412">
    <property type="entry name" value="EPOXHYDRLASE"/>
</dbReference>
<comment type="caution">
    <text evidence="2">The sequence shown here is derived from an EMBL/GenBank/DDBJ whole genome shotgun (WGS) entry which is preliminary data.</text>
</comment>
<dbReference type="InterPro" id="IPR050266">
    <property type="entry name" value="AB_hydrolase_sf"/>
</dbReference>
<dbReference type="InterPro" id="IPR029058">
    <property type="entry name" value="AB_hydrolase_fold"/>
</dbReference>
<dbReference type="OrthoDB" id="408373at2759"/>
<dbReference type="InterPro" id="IPR000639">
    <property type="entry name" value="Epox_hydrolase-like"/>
</dbReference>
<dbReference type="AlphaFoldDB" id="A0A9W8UE21"/>
<proteinExistence type="predicted"/>
<dbReference type="Proteomes" id="UP001152130">
    <property type="component" value="Unassembled WGS sequence"/>
</dbReference>
<name>A0A9W8UE21_9HYPO</name>
<dbReference type="InterPro" id="IPR000073">
    <property type="entry name" value="AB_hydrolase_1"/>
</dbReference>
<dbReference type="Gene3D" id="3.40.50.1820">
    <property type="entry name" value="alpha/beta hydrolase"/>
    <property type="match status" value="1"/>
</dbReference>
<organism evidence="2 3">
    <name type="scientific">Fusarium irregulare</name>
    <dbReference type="NCBI Taxonomy" id="2494466"/>
    <lineage>
        <taxon>Eukaryota</taxon>
        <taxon>Fungi</taxon>
        <taxon>Dikarya</taxon>
        <taxon>Ascomycota</taxon>
        <taxon>Pezizomycotina</taxon>
        <taxon>Sordariomycetes</taxon>
        <taxon>Hypocreomycetidae</taxon>
        <taxon>Hypocreales</taxon>
        <taxon>Nectriaceae</taxon>
        <taxon>Fusarium</taxon>
        <taxon>Fusarium incarnatum-equiseti species complex</taxon>
    </lineage>
</organism>
<sequence>MSFKTIKTRTLEVGYYDHGSPAGWPVLLYHGFPYDVHVYDEVVPKLLSNNARVIVPYLRGFGPTRFLSSQTMRSGQQAALGSDVIELMDALNIEKAILGGFDWGGMSCCVAATLWPERVAGLVSYASYDIADISASQIPNEPALECSFWYQHLFQQDRGEKCLAENRRSLCRMLWEQWSPTFSFTEDFYHRTAESFDNPDFVDVVIHAYRFCFGNAKGDPGLQKLEDVLATKPKITVPTVALDGLRDPLKRGGTASHRGQFGDRFERREVDVGHAFPMEAPDEFADAILTVHGWLAE</sequence>
<dbReference type="Pfam" id="PF00561">
    <property type="entry name" value="Abhydrolase_1"/>
    <property type="match status" value="1"/>
</dbReference>
<gene>
    <name evidence="2" type="ORF">NW766_001906</name>
</gene>
<dbReference type="PANTHER" id="PTHR43798">
    <property type="entry name" value="MONOACYLGLYCEROL LIPASE"/>
    <property type="match status" value="1"/>
</dbReference>
<dbReference type="SUPFAM" id="SSF53474">
    <property type="entry name" value="alpha/beta-Hydrolases"/>
    <property type="match status" value="1"/>
</dbReference>
<feature type="domain" description="AB hydrolase-1" evidence="1">
    <location>
        <begin position="25"/>
        <end position="174"/>
    </location>
</feature>